<dbReference type="InterPro" id="IPR027417">
    <property type="entry name" value="P-loop_NTPase"/>
</dbReference>
<keyword evidence="1" id="KW-0175">Coiled coil</keyword>
<dbReference type="PANTHER" id="PTHR32182:SF23">
    <property type="entry name" value="ATP BINDING PROTEIN"/>
    <property type="match status" value="1"/>
</dbReference>
<proteinExistence type="predicted"/>
<name>A0ABT5WYX5_9ENTE</name>
<reference evidence="3" key="1">
    <citation type="submission" date="2022-10" db="EMBL/GenBank/DDBJ databases">
        <title>Vagococcus sp. isolated from poultry meat.</title>
        <authorList>
            <person name="Johansson P."/>
            <person name="Bjorkroth J."/>
        </authorList>
    </citation>
    <scope>NUCLEOTIDE SEQUENCE</scope>
    <source>
        <strain evidence="3">PNs007</strain>
    </source>
</reference>
<dbReference type="Pfam" id="PF13175">
    <property type="entry name" value="AAA_15"/>
    <property type="match status" value="1"/>
</dbReference>
<dbReference type="EMBL" id="JAPDSH010000001">
    <property type="protein sequence ID" value="MDF0478963.1"/>
    <property type="molecule type" value="Genomic_DNA"/>
</dbReference>
<evidence type="ECO:0000313" key="4">
    <source>
        <dbReference type="Proteomes" id="UP001147148"/>
    </source>
</evidence>
<dbReference type="Gene3D" id="3.40.50.300">
    <property type="entry name" value="P-loop containing nucleotide triphosphate hydrolases"/>
    <property type="match status" value="1"/>
</dbReference>
<evidence type="ECO:0000313" key="3">
    <source>
        <dbReference type="EMBL" id="MDF0478963.1"/>
    </source>
</evidence>
<evidence type="ECO:0000256" key="1">
    <source>
        <dbReference type="SAM" id="Coils"/>
    </source>
</evidence>
<protein>
    <submittedName>
        <fullName evidence="3">AAA family ATPase</fullName>
    </submittedName>
</protein>
<organism evidence="3 4">
    <name type="scientific">Vagococcus proximus</name>
    <dbReference type="NCBI Taxonomy" id="2991417"/>
    <lineage>
        <taxon>Bacteria</taxon>
        <taxon>Bacillati</taxon>
        <taxon>Bacillota</taxon>
        <taxon>Bacilli</taxon>
        <taxon>Lactobacillales</taxon>
        <taxon>Enterococcaceae</taxon>
        <taxon>Vagococcus</taxon>
    </lineage>
</organism>
<keyword evidence="4" id="KW-1185">Reference proteome</keyword>
<accession>A0ABT5WYX5</accession>
<dbReference type="Proteomes" id="UP001147148">
    <property type="component" value="Unassembled WGS sequence"/>
</dbReference>
<sequence>MELIYTYLKEYNGIQFNFKINYSSDFRVEFINNMLKINSISSIVPNGFYGDNIKNINLLVGKNGIGKTTLLNFITNEYDSKDFINLQEYSGFNLYKSDVKDEFYIDIVNLNIKNLFIDGDVLNNIFRFSVVEGTFYSPEPVSGSVKEIIIGINHAKRNKKTIKSLFEYNRGMIKVKYMENVKIFDKLDFINHEYLDFVEKNVEKKGYIKNKKRREAYVNLDVNFLDEDEKKEIESLYNEIFEIKDIELRDMGMKREPKRPRFFYDGSKEYLRISEVYLIPDFYYYYSMNSSIKDKFAIQYLKNIILEILTDIKNAKLTAKERLDVYTGMLEFANGHNNIKKFPYIDEKKFRYYDDSHAFFTKMNSHGSYDLYVSIFEYIGFLMSLSEWVNKRTSVKDLDQKINNLRKVLDSIYQLDESFFCDQFTLQIKMGTSIDRSIEQLLKIVVAEKKTLETRGLVYDIPFFSSGENHLIEHFVSIFKFIQNERAKNIMLLIDEPDIYLHPDWVREYIERLSLYLNKKYSDKNFQIIITTHSFLLVSDIPKNHVHKLNIDNNLDEVSYGFGSNFYDIINDSFFLNNSIGEFSSNKIKLINKIFSECLSSEVQSNESMQKIVIDNVRKLKSSNSNKLMELKEAMKILELTINIIDDPLYKNLFLSHFKELKERLYETSGYIDSDFLNTELEKYKEIIKNLEEKIERYEGK</sequence>
<feature type="coiled-coil region" evidence="1">
    <location>
        <begin position="674"/>
        <end position="701"/>
    </location>
</feature>
<feature type="domain" description="Endonuclease GajA/Old nuclease/RecF-like AAA" evidence="2">
    <location>
        <begin position="52"/>
        <end position="534"/>
    </location>
</feature>
<comment type="caution">
    <text evidence="3">The sequence shown here is derived from an EMBL/GenBank/DDBJ whole genome shotgun (WGS) entry which is preliminary data.</text>
</comment>
<gene>
    <name evidence="3" type="ORF">OL233_01575</name>
</gene>
<dbReference type="SUPFAM" id="SSF52540">
    <property type="entry name" value="P-loop containing nucleoside triphosphate hydrolases"/>
    <property type="match status" value="1"/>
</dbReference>
<dbReference type="PANTHER" id="PTHR32182">
    <property type="entry name" value="DNA REPLICATION AND REPAIR PROTEIN RECF"/>
    <property type="match status" value="1"/>
</dbReference>
<evidence type="ECO:0000259" key="2">
    <source>
        <dbReference type="Pfam" id="PF13175"/>
    </source>
</evidence>
<dbReference type="InterPro" id="IPR041685">
    <property type="entry name" value="AAA_GajA/Old/RecF-like"/>
</dbReference>
<dbReference type="RefSeq" id="WP_275470613.1">
    <property type="nucleotide sequence ID" value="NZ_JAPDSH010000001.1"/>
</dbReference>